<evidence type="ECO:0000313" key="2">
    <source>
        <dbReference type="Proteomes" id="UP000182508"/>
    </source>
</evidence>
<dbReference type="AlphaFoldDB" id="A0A1G6A846"/>
<evidence type="ECO:0000313" key="1">
    <source>
        <dbReference type="EMBL" id="SDB04575.1"/>
    </source>
</evidence>
<proteinExistence type="predicted"/>
<dbReference type="SUPFAM" id="SSF52540">
    <property type="entry name" value="P-loop containing nucleoside triphosphate hydrolases"/>
    <property type="match status" value="1"/>
</dbReference>
<name>A0A1G6A846_9STRE</name>
<dbReference type="STRING" id="439219.SAMN02910293_00226"/>
<dbReference type="InterPro" id="IPR027417">
    <property type="entry name" value="P-loop_NTPase"/>
</dbReference>
<dbReference type="Gene3D" id="3.40.50.300">
    <property type="entry name" value="P-loop containing nucleotide triphosphate hydrolases"/>
    <property type="match status" value="1"/>
</dbReference>
<dbReference type="EMBL" id="FMXP01000003">
    <property type="protein sequence ID" value="SDB04575.1"/>
    <property type="molecule type" value="Genomic_DNA"/>
</dbReference>
<sequence>MISYEIPLTKNLIWDCSGRGQINALVAGARGMGKSWFGMYLTIMLAKLSPSAQIFVIDFKRSDFYSLKDILPKGRVAGSKEEIFTLLEHYVDLMQKRAEFVTRHTSFGETASTLEMSPFYLVYDEWGAVTPTLNTKEKKKHDELITQICLLGRQYNFGILGLLQQASVGNSGLNSNIKEQFGLICHMGTANSTSLRQTFGESLEIPKIHLTSGQGLLFLSGVTTNGNVIPFAAPNLEKLDLWNEFKIAFNNQDEEFYLTFSKKKDEE</sequence>
<protein>
    <submittedName>
        <fullName evidence="1">FtsK/SpoIIIE family protein</fullName>
    </submittedName>
</protein>
<keyword evidence="2" id="KW-1185">Reference proteome</keyword>
<dbReference type="Proteomes" id="UP000182508">
    <property type="component" value="Unassembled WGS sequence"/>
</dbReference>
<organism evidence="1 2">
    <name type="scientific">Streptococcus henryi</name>
    <dbReference type="NCBI Taxonomy" id="439219"/>
    <lineage>
        <taxon>Bacteria</taxon>
        <taxon>Bacillati</taxon>
        <taxon>Bacillota</taxon>
        <taxon>Bacilli</taxon>
        <taxon>Lactobacillales</taxon>
        <taxon>Streptococcaceae</taxon>
        <taxon>Streptococcus</taxon>
    </lineage>
</organism>
<gene>
    <name evidence="1" type="ORF">SAMN02910293_00226</name>
</gene>
<reference evidence="1 2" key="1">
    <citation type="submission" date="2016-10" db="EMBL/GenBank/DDBJ databases">
        <authorList>
            <person name="de Groot N.N."/>
        </authorList>
    </citation>
    <scope>NUCLEOTIDE SEQUENCE [LARGE SCALE GENOMIC DNA]</scope>
    <source>
        <strain evidence="1 2">A-4</strain>
    </source>
</reference>
<dbReference type="RefSeq" id="WP_218118252.1">
    <property type="nucleotide sequence ID" value="NZ_FMXP01000003.1"/>
</dbReference>
<accession>A0A1G6A846</accession>